<evidence type="ECO:0000256" key="2">
    <source>
        <dbReference type="ARBA" id="ARBA00022617"/>
    </source>
</evidence>
<proteinExistence type="inferred from homology"/>
<organism evidence="9 10">
    <name type="scientific">Edaphobacter modestus</name>
    <dbReference type="NCBI Taxonomy" id="388466"/>
    <lineage>
        <taxon>Bacteria</taxon>
        <taxon>Pseudomonadati</taxon>
        <taxon>Acidobacteriota</taxon>
        <taxon>Terriglobia</taxon>
        <taxon>Terriglobales</taxon>
        <taxon>Acidobacteriaceae</taxon>
        <taxon>Edaphobacter</taxon>
    </lineage>
</organism>
<dbReference type="Gene3D" id="1.10.630.10">
    <property type="entry name" value="Cytochrome P450"/>
    <property type="match status" value="1"/>
</dbReference>
<dbReference type="InterPro" id="IPR036396">
    <property type="entry name" value="Cyt_P450_sf"/>
</dbReference>
<dbReference type="GO" id="GO:0005506">
    <property type="term" value="F:iron ion binding"/>
    <property type="evidence" value="ECO:0007669"/>
    <property type="project" value="InterPro"/>
</dbReference>
<dbReference type="InterPro" id="IPR050196">
    <property type="entry name" value="Cytochrome_P450_Monoox"/>
</dbReference>
<dbReference type="OrthoDB" id="9789468at2"/>
<dbReference type="RefSeq" id="WP_130419629.1">
    <property type="nucleotide sequence ID" value="NZ_SHKW01000001.1"/>
</dbReference>
<evidence type="ECO:0000256" key="3">
    <source>
        <dbReference type="ARBA" id="ARBA00022723"/>
    </source>
</evidence>
<keyword evidence="5 7" id="KW-0408">Iron</keyword>
<comment type="caution">
    <text evidence="9">The sequence shown here is derived from an EMBL/GenBank/DDBJ whole genome shotgun (WGS) entry which is preliminary data.</text>
</comment>
<dbReference type="SUPFAM" id="SSF48264">
    <property type="entry name" value="Cytochrome P450"/>
    <property type="match status" value="1"/>
</dbReference>
<dbReference type="GO" id="GO:0020037">
    <property type="term" value="F:heme binding"/>
    <property type="evidence" value="ECO:0007669"/>
    <property type="project" value="InterPro"/>
</dbReference>
<keyword evidence="2 7" id="KW-0349">Heme</keyword>
<evidence type="ECO:0000256" key="8">
    <source>
        <dbReference type="RuleBase" id="RU000461"/>
    </source>
</evidence>
<evidence type="ECO:0000256" key="7">
    <source>
        <dbReference type="PIRSR" id="PIRSR602401-1"/>
    </source>
</evidence>
<dbReference type="InterPro" id="IPR001128">
    <property type="entry name" value="Cyt_P450"/>
</dbReference>
<dbReference type="InterPro" id="IPR002401">
    <property type="entry name" value="Cyt_P450_E_grp-I"/>
</dbReference>
<protein>
    <submittedName>
        <fullName evidence="9">Cytochrome P450</fullName>
    </submittedName>
</protein>
<dbReference type="Proteomes" id="UP000292958">
    <property type="component" value="Unassembled WGS sequence"/>
</dbReference>
<sequence length="446" mass="50859">MSLKVEYTRGLPELLKFRKDPTAYVGDLGRRSVDVWNFRAGWRNLFLVNNPELIQNVLVTHDWNFIKGRGLRNSKPMLGEGLLTSEGELHRRQRRLAQPGFHGARLAHYCDQIVSCTSDLIEEWKHGPDFVTSEEMMRLTLRIVGLTLFSADVTKESASVGASLTEALRVFIRLNHPLVQMVGPLRRMNERRAVEARRGIEVVLLEIIEKHRLQPKAFDDMLSLLMSSHDEMGTSYMSNGLLLDECLTIFLAGHETTANALSWTWYLLSLNPDAQVKLHEELAAVLGGRLPSIDDMQRLPFTTAVVRESLRLFPPAWVISREAVTPYRLEEIEVPATANLILSPFATHRDPRFWTEPESFRPERWMDGSPDNGAASRPRFAYFPFGAGTRVCIGENFAMMEAVMVVASIAQHFRLSLLPGQKVELWPQITLRSRHPLSFKLERRHI</sequence>
<evidence type="ECO:0000313" key="10">
    <source>
        <dbReference type="Proteomes" id="UP000292958"/>
    </source>
</evidence>
<reference evidence="9 10" key="1">
    <citation type="submission" date="2019-02" db="EMBL/GenBank/DDBJ databases">
        <title>Genomic Encyclopedia of Archaeal and Bacterial Type Strains, Phase II (KMG-II): from individual species to whole genera.</title>
        <authorList>
            <person name="Goeker M."/>
        </authorList>
    </citation>
    <scope>NUCLEOTIDE SEQUENCE [LARGE SCALE GENOMIC DNA]</scope>
    <source>
        <strain evidence="9 10">DSM 18101</strain>
    </source>
</reference>
<dbReference type="PANTHER" id="PTHR24291">
    <property type="entry name" value="CYTOCHROME P450 FAMILY 4"/>
    <property type="match status" value="1"/>
</dbReference>
<evidence type="ECO:0000256" key="4">
    <source>
        <dbReference type="ARBA" id="ARBA00023002"/>
    </source>
</evidence>
<comment type="cofactor">
    <cofactor evidence="7">
        <name>heme</name>
        <dbReference type="ChEBI" id="CHEBI:30413"/>
    </cofactor>
</comment>
<dbReference type="PRINTS" id="PR00463">
    <property type="entry name" value="EP450I"/>
</dbReference>
<dbReference type="PANTHER" id="PTHR24291:SF50">
    <property type="entry name" value="BIFUNCTIONAL ALBAFLAVENONE MONOOXYGENASE_TERPENE SYNTHASE"/>
    <property type="match status" value="1"/>
</dbReference>
<dbReference type="Pfam" id="PF00067">
    <property type="entry name" value="p450"/>
    <property type="match status" value="1"/>
</dbReference>
<evidence type="ECO:0000313" key="9">
    <source>
        <dbReference type="EMBL" id="RZU41767.1"/>
    </source>
</evidence>
<evidence type="ECO:0000256" key="6">
    <source>
        <dbReference type="ARBA" id="ARBA00023033"/>
    </source>
</evidence>
<dbReference type="CDD" id="cd20620">
    <property type="entry name" value="CYP132-like"/>
    <property type="match status" value="1"/>
</dbReference>
<evidence type="ECO:0000256" key="1">
    <source>
        <dbReference type="ARBA" id="ARBA00010617"/>
    </source>
</evidence>
<keyword evidence="10" id="KW-1185">Reference proteome</keyword>
<dbReference type="PROSITE" id="PS00086">
    <property type="entry name" value="CYTOCHROME_P450"/>
    <property type="match status" value="1"/>
</dbReference>
<feature type="binding site" description="axial binding residue" evidence="7">
    <location>
        <position position="392"/>
    </location>
    <ligand>
        <name>heme</name>
        <dbReference type="ChEBI" id="CHEBI:30413"/>
    </ligand>
    <ligandPart>
        <name>Fe</name>
        <dbReference type="ChEBI" id="CHEBI:18248"/>
    </ligandPart>
</feature>
<keyword evidence="4 8" id="KW-0560">Oxidoreductase</keyword>
<accession>A0A4Q7YVE6</accession>
<keyword evidence="3 7" id="KW-0479">Metal-binding</keyword>
<dbReference type="GO" id="GO:0004497">
    <property type="term" value="F:monooxygenase activity"/>
    <property type="evidence" value="ECO:0007669"/>
    <property type="project" value="UniProtKB-KW"/>
</dbReference>
<keyword evidence="6 8" id="KW-0503">Monooxygenase</keyword>
<evidence type="ECO:0000256" key="5">
    <source>
        <dbReference type="ARBA" id="ARBA00023004"/>
    </source>
</evidence>
<comment type="similarity">
    <text evidence="1 8">Belongs to the cytochrome P450 family.</text>
</comment>
<dbReference type="PRINTS" id="PR00385">
    <property type="entry name" value="P450"/>
</dbReference>
<name>A0A4Q7YVE6_9BACT</name>
<dbReference type="EMBL" id="SHKW01000001">
    <property type="protein sequence ID" value="RZU41767.1"/>
    <property type="molecule type" value="Genomic_DNA"/>
</dbReference>
<dbReference type="InterPro" id="IPR017972">
    <property type="entry name" value="Cyt_P450_CS"/>
</dbReference>
<dbReference type="GO" id="GO:0016705">
    <property type="term" value="F:oxidoreductase activity, acting on paired donors, with incorporation or reduction of molecular oxygen"/>
    <property type="evidence" value="ECO:0007669"/>
    <property type="project" value="InterPro"/>
</dbReference>
<dbReference type="AlphaFoldDB" id="A0A4Q7YVE6"/>
<gene>
    <name evidence="9" type="ORF">BDD14_3303</name>
</gene>